<dbReference type="Proteomes" id="UP000030759">
    <property type="component" value="Unassembled WGS sequence"/>
</dbReference>
<keyword evidence="5 6" id="KW-0472">Membrane</keyword>
<dbReference type="AlphaFoldDB" id="A0A061I4R3"/>
<feature type="transmembrane region" description="Helical" evidence="6">
    <location>
        <begin position="219"/>
        <end position="240"/>
    </location>
</feature>
<evidence type="ECO:0000256" key="3">
    <source>
        <dbReference type="ARBA" id="ARBA00022692"/>
    </source>
</evidence>
<dbReference type="PANTHER" id="PTHR16007">
    <property type="entry name" value="EPIDIDYMAL MEMBRANE PROTEIN E9-RELATED"/>
    <property type="match status" value="1"/>
</dbReference>
<evidence type="ECO:0000256" key="4">
    <source>
        <dbReference type="ARBA" id="ARBA00022989"/>
    </source>
</evidence>
<accession>A0A061I4R3</accession>
<evidence type="ECO:0000313" key="7">
    <source>
        <dbReference type="EMBL" id="ERE76659.1"/>
    </source>
</evidence>
<comment type="subcellular location">
    <subcellularLocation>
        <location evidence="1">Membrane</location>
        <topology evidence="1">Multi-pass membrane protein</topology>
    </subcellularLocation>
</comment>
<proteinExistence type="inferred from homology"/>
<organism evidence="7 8">
    <name type="scientific">Cricetulus griseus</name>
    <name type="common">Chinese hamster</name>
    <name type="synonym">Cricetulus barabensis griseus</name>
    <dbReference type="NCBI Taxonomy" id="10029"/>
    <lineage>
        <taxon>Eukaryota</taxon>
        <taxon>Metazoa</taxon>
        <taxon>Chordata</taxon>
        <taxon>Craniata</taxon>
        <taxon>Vertebrata</taxon>
        <taxon>Euteleostomi</taxon>
        <taxon>Mammalia</taxon>
        <taxon>Eutheria</taxon>
        <taxon>Euarchontoglires</taxon>
        <taxon>Glires</taxon>
        <taxon>Rodentia</taxon>
        <taxon>Myomorpha</taxon>
        <taxon>Muroidea</taxon>
        <taxon>Cricetidae</taxon>
        <taxon>Cricetinae</taxon>
        <taxon>Cricetulus</taxon>
    </lineage>
</organism>
<protein>
    <submittedName>
        <fullName evidence="7">Transmembrane protein 45A-like protein</fullName>
    </submittedName>
</protein>
<dbReference type="Pfam" id="PF04819">
    <property type="entry name" value="DUF716"/>
    <property type="match status" value="1"/>
</dbReference>
<feature type="transmembrane region" description="Helical" evidence="6">
    <location>
        <begin position="131"/>
        <end position="153"/>
    </location>
</feature>
<evidence type="ECO:0000256" key="2">
    <source>
        <dbReference type="ARBA" id="ARBA00006948"/>
    </source>
</evidence>
<comment type="similarity">
    <text evidence="2">Belongs to the TMEM45 family.</text>
</comment>
<reference evidence="8" key="1">
    <citation type="journal article" date="2013" name="Nat. Biotechnol.">
        <title>Chinese hamster genome sequenced from sorted chromosomes.</title>
        <authorList>
            <person name="Brinkrolf K."/>
            <person name="Rupp O."/>
            <person name="Laux H."/>
            <person name="Kollin F."/>
            <person name="Ernst W."/>
            <person name="Linke B."/>
            <person name="Kofler R."/>
            <person name="Romand S."/>
            <person name="Hesse F."/>
            <person name="Budach W.E."/>
            <person name="Galosy S."/>
            <person name="Muller D."/>
            <person name="Noll T."/>
            <person name="Wienberg J."/>
            <person name="Jostock T."/>
            <person name="Leonard M."/>
            <person name="Grillari J."/>
            <person name="Tauch A."/>
            <person name="Goesmann A."/>
            <person name="Helk B."/>
            <person name="Mott J.E."/>
            <person name="Puhler A."/>
            <person name="Borth N."/>
        </authorList>
    </citation>
    <scope>NUCLEOTIDE SEQUENCE [LARGE SCALE GENOMIC DNA]</scope>
    <source>
        <strain evidence="8">17A/GY</strain>
    </source>
</reference>
<dbReference type="PANTHER" id="PTHR16007:SF42">
    <property type="entry name" value="2310005G13RIK PROTEIN"/>
    <property type="match status" value="1"/>
</dbReference>
<evidence type="ECO:0000256" key="5">
    <source>
        <dbReference type="ARBA" id="ARBA00023136"/>
    </source>
</evidence>
<feature type="transmembrane region" description="Helical" evidence="6">
    <location>
        <begin position="160"/>
        <end position="177"/>
    </location>
</feature>
<evidence type="ECO:0000256" key="1">
    <source>
        <dbReference type="ARBA" id="ARBA00004141"/>
    </source>
</evidence>
<keyword evidence="4 6" id="KW-1133">Transmembrane helix</keyword>
<gene>
    <name evidence="7" type="ORF">H671_4g11679</name>
</gene>
<dbReference type="EMBL" id="KE674109">
    <property type="protein sequence ID" value="ERE76659.1"/>
    <property type="molecule type" value="Genomic_DNA"/>
</dbReference>
<evidence type="ECO:0000313" key="8">
    <source>
        <dbReference type="Proteomes" id="UP000030759"/>
    </source>
</evidence>
<feature type="transmembrane region" description="Helical" evidence="6">
    <location>
        <begin position="256"/>
        <end position="280"/>
    </location>
</feature>
<dbReference type="GO" id="GO:0016020">
    <property type="term" value="C:membrane"/>
    <property type="evidence" value="ECO:0007669"/>
    <property type="project" value="UniProtKB-SubCell"/>
</dbReference>
<evidence type="ECO:0000256" key="6">
    <source>
        <dbReference type="SAM" id="Phobius"/>
    </source>
</evidence>
<feature type="transmembrane region" description="Helical" evidence="6">
    <location>
        <begin position="189"/>
        <end position="207"/>
    </location>
</feature>
<feature type="transmembrane region" description="Helical" evidence="6">
    <location>
        <begin position="85"/>
        <end position="111"/>
    </location>
</feature>
<dbReference type="InterPro" id="IPR006904">
    <property type="entry name" value="DUF716"/>
</dbReference>
<keyword evidence="3 6" id="KW-0812">Transmembrane</keyword>
<feature type="non-terminal residue" evidence="7">
    <location>
        <position position="1"/>
    </location>
</feature>
<feature type="transmembrane region" description="Helical" evidence="6">
    <location>
        <begin position="44"/>
        <end position="64"/>
    </location>
</feature>
<sequence>KSLQLLLSLPCGVNPNVLHLLTPSKMNGSEARTDSKHPKVLGDFPGHILPGVLFFIVALWWSIKNILKHVCKQQKRSSFLFTKEFFFRVEILEGIVFVGMSTVGIIGLYLVLGKRNQLPDKESQFVLVLHWHHLAIYVFFAMLGVTKILCFTISSLPVSLVKLMLSNAFFVDAFIFYNHTYGRTMVDTFGHQLLSFAIFLAGLVAFIESLTKSNLILKLLRSSFTMLHGMWFLQVAFILYPQNRDHMWDLSDHSNVMFLVSCFSFYYALTYVIIGINYALITWISHVTQAGLELVILLSPSAKSGDYRAAC</sequence>
<dbReference type="InterPro" id="IPR042127">
    <property type="entry name" value="TMEM45"/>
</dbReference>
<name>A0A061I4R3_CRIGR</name>